<dbReference type="AlphaFoldDB" id="A0A6D2IIY0"/>
<evidence type="ECO:0000313" key="1">
    <source>
        <dbReference type="EMBL" id="CAA7028853.1"/>
    </source>
</evidence>
<keyword evidence="2" id="KW-1185">Reference proteome</keyword>
<dbReference type="InterPro" id="IPR036918">
    <property type="entry name" value="Pyrv_Knase_C_sf"/>
</dbReference>
<proteinExistence type="predicted"/>
<dbReference type="OrthoDB" id="108365at2759"/>
<organism evidence="1 2">
    <name type="scientific">Microthlaspi erraticum</name>
    <dbReference type="NCBI Taxonomy" id="1685480"/>
    <lineage>
        <taxon>Eukaryota</taxon>
        <taxon>Viridiplantae</taxon>
        <taxon>Streptophyta</taxon>
        <taxon>Embryophyta</taxon>
        <taxon>Tracheophyta</taxon>
        <taxon>Spermatophyta</taxon>
        <taxon>Magnoliopsida</taxon>
        <taxon>eudicotyledons</taxon>
        <taxon>Gunneridae</taxon>
        <taxon>Pentapetalae</taxon>
        <taxon>rosids</taxon>
        <taxon>malvids</taxon>
        <taxon>Brassicales</taxon>
        <taxon>Brassicaceae</taxon>
        <taxon>Coluteocarpeae</taxon>
        <taxon>Microthlaspi</taxon>
    </lineage>
</organism>
<gene>
    <name evidence="1" type="ORF">MERR_LOCUS16088</name>
</gene>
<dbReference type="EMBL" id="CACVBM020001074">
    <property type="protein sequence ID" value="CAA7028853.1"/>
    <property type="molecule type" value="Genomic_DNA"/>
</dbReference>
<dbReference type="Gene3D" id="3.40.1380.20">
    <property type="entry name" value="Pyruvate kinase, C-terminal domain"/>
    <property type="match status" value="1"/>
</dbReference>
<reference evidence="1" key="1">
    <citation type="submission" date="2020-01" db="EMBL/GenBank/DDBJ databases">
        <authorList>
            <person name="Mishra B."/>
        </authorList>
    </citation>
    <scope>NUCLEOTIDE SEQUENCE [LARGE SCALE GENOMIC DNA]</scope>
</reference>
<sequence>MESARRDDESDGCEFCLIFKKPLVGATLFRMTLTKMTSWEVTESTKCLVPSSAVRAAIKVKRSVIICFTSSGRAAR</sequence>
<name>A0A6D2IIY0_9BRAS</name>
<dbReference type="Proteomes" id="UP000467841">
    <property type="component" value="Unassembled WGS sequence"/>
</dbReference>
<protein>
    <submittedName>
        <fullName evidence="1">Uncharacterized protein</fullName>
    </submittedName>
</protein>
<accession>A0A6D2IIY0</accession>
<comment type="caution">
    <text evidence="1">The sequence shown here is derived from an EMBL/GenBank/DDBJ whole genome shotgun (WGS) entry which is preliminary data.</text>
</comment>
<evidence type="ECO:0000313" key="2">
    <source>
        <dbReference type="Proteomes" id="UP000467841"/>
    </source>
</evidence>